<dbReference type="VEuPathDB" id="FungiDB:AMAG_08178"/>
<dbReference type="PANTHER" id="PTHR47932:SF44">
    <property type="entry name" value="MIOREX COMPLEX COMPONENT 1"/>
    <property type="match status" value="1"/>
</dbReference>
<accession>A0A0L0SKW0</accession>
<dbReference type="EMBL" id="GG745341">
    <property type="protein sequence ID" value="KNE63010.1"/>
    <property type="molecule type" value="Genomic_DNA"/>
</dbReference>
<dbReference type="InterPro" id="IPR002885">
    <property type="entry name" value="PPR_rpt"/>
</dbReference>
<dbReference type="OrthoDB" id="5571677at2759"/>
<dbReference type="InterPro" id="IPR011990">
    <property type="entry name" value="TPR-like_helical_dom_sf"/>
</dbReference>
<gene>
    <name evidence="3" type="ORF">AMAG_08178</name>
</gene>
<dbReference type="STRING" id="578462.A0A0L0SKW0"/>
<evidence type="ECO:0000313" key="3">
    <source>
        <dbReference type="EMBL" id="KNE63010.1"/>
    </source>
</evidence>
<dbReference type="Gene3D" id="1.25.40.10">
    <property type="entry name" value="Tetratricopeptide repeat domain"/>
    <property type="match status" value="1"/>
</dbReference>
<name>A0A0L0SKW0_ALLM3</name>
<organism evidence="3 4">
    <name type="scientific">Allomyces macrogynus (strain ATCC 38327)</name>
    <name type="common">Allomyces javanicus var. macrogynus</name>
    <dbReference type="NCBI Taxonomy" id="578462"/>
    <lineage>
        <taxon>Eukaryota</taxon>
        <taxon>Fungi</taxon>
        <taxon>Fungi incertae sedis</taxon>
        <taxon>Blastocladiomycota</taxon>
        <taxon>Blastocladiomycetes</taxon>
        <taxon>Blastocladiales</taxon>
        <taxon>Blastocladiaceae</taxon>
        <taxon>Allomyces</taxon>
    </lineage>
</organism>
<dbReference type="AlphaFoldDB" id="A0A0L0SKW0"/>
<dbReference type="Pfam" id="PF01535">
    <property type="entry name" value="PPR"/>
    <property type="match status" value="1"/>
</dbReference>
<proteinExistence type="predicted"/>
<sequence length="1020" mass="110676">MSTVHPTTMSLRGHVPYPAARWPCAPRGTNAAAPAALAHALLVVLRPLVRSMAMSTATTTSARSIGRAVPVATTARRRGFHRIPLSQLYPALFTSSKEASAAKPLTAFYSTTTSSHSSSGGSGGNPFTDGGATLDVMQSMGADTTDGDTDRTSSNPDHDPLALLRSYDDALRAAGGSADDQFMDVVASLYWEMRRLTANERIPAYEHLPDHLLALAERVWDHYLHLAADRAHPSVCSQTLTMLTETLDILFVSCLASPTSAKPALETSVPGLDAPMYLSRLQYVVQDCQDRQLPVAPRVYENMVGHMLRTRQALRASQFVHEARTPWSDATLLAVSRALLRDQWLDAFFEFFHDHLVDAKDRQAAAAQLVVALLRAGRADDAHALLDQMRDQGSGIRDADNHDGSVVARILARYDPPPLDTAARWDMILECASTHPDLALDLLPAALEKHRGQSTRHVGALVPRVLETLLAYGHHAHVNAVVNLVLSAPAVLDAKLLGKIIKALVVQGQLDAARDLFDRVDPRSWHHYSIMMKAYTDRGQLAEAERLLDELLVAEIPVKCTPFTVLIHAYFAVGKQNRDVRGALTRIDRVLDTMTRREVTMDADVLNTLLHGYFDLGLHAEAESLVDGIFTLHSQDLDPPPPPPPRGRQARNRASSPLPPEFAPRRISDGTTIVDEVTFRTWILGKTRARDFDAVVRAYHAMHAQQLPMDAWTLTFVVHAMVRTARINDARHVVMQFPEVGQSPVFTTVIASALEAAIDRAGCGLDASARVARGAARRFDSDAAARVKADLGALAAQVLANAREVPVRAAANLCSVLVRARHVDGQTALARRLVEDARRGMVVGEAEVALARGPMAPVVFTDLNRTRVHWIVRFVAEAPGVEDADRALVAARMLEAARFSPNVVADYVFYAPDTTEVEDVAALLAELDRGVNARGGVADVSARERSAWKRLDKAVAEAAERGAWATKVPHAFAAVAEVMARLMAERGGSALVGDGEGAWARGRRRAGSAQGGEERGAIGG</sequence>
<feature type="compositionally biased region" description="Basic and acidic residues" evidence="2">
    <location>
        <begin position="148"/>
        <end position="159"/>
    </location>
</feature>
<dbReference type="eggNOG" id="KOG4197">
    <property type="taxonomic scope" value="Eukaryota"/>
</dbReference>
<evidence type="ECO:0000256" key="2">
    <source>
        <dbReference type="SAM" id="MobiDB-lite"/>
    </source>
</evidence>
<dbReference type="Proteomes" id="UP000054350">
    <property type="component" value="Unassembled WGS sequence"/>
</dbReference>
<reference evidence="3 4" key="1">
    <citation type="submission" date="2009-11" db="EMBL/GenBank/DDBJ databases">
        <title>Annotation of Allomyces macrogynus ATCC 38327.</title>
        <authorList>
            <consortium name="The Broad Institute Genome Sequencing Platform"/>
            <person name="Russ C."/>
            <person name="Cuomo C."/>
            <person name="Burger G."/>
            <person name="Gray M.W."/>
            <person name="Holland P.W.H."/>
            <person name="King N."/>
            <person name="Lang F.B.F."/>
            <person name="Roger A.J."/>
            <person name="Ruiz-Trillo I."/>
            <person name="Young S.K."/>
            <person name="Zeng Q."/>
            <person name="Gargeya S."/>
            <person name="Fitzgerald M."/>
            <person name="Haas B."/>
            <person name="Abouelleil A."/>
            <person name="Alvarado L."/>
            <person name="Arachchi H.M."/>
            <person name="Berlin A."/>
            <person name="Chapman S.B."/>
            <person name="Gearin G."/>
            <person name="Goldberg J."/>
            <person name="Griggs A."/>
            <person name="Gujja S."/>
            <person name="Hansen M."/>
            <person name="Heiman D."/>
            <person name="Howarth C."/>
            <person name="Larimer J."/>
            <person name="Lui A."/>
            <person name="MacDonald P.J.P."/>
            <person name="McCowen C."/>
            <person name="Montmayeur A."/>
            <person name="Murphy C."/>
            <person name="Neiman D."/>
            <person name="Pearson M."/>
            <person name="Priest M."/>
            <person name="Roberts A."/>
            <person name="Saif S."/>
            <person name="Shea T."/>
            <person name="Sisk P."/>
            <person name="Stolte C."/>
            <person name="Sykes S."/>
            <person name="Wortman J."/>
            <person name="Nusbaum C."/>
            <person name="Birren B."/>
        </authorList>
    </citation>
    <scope>NUCLEOTIDE SEQUENCE [LARGE SCALE GENOMIC DNA]</scope>
    <source>
        <strain evidence="3 4">ATCC 38327</strain>
    </source>
</reference>
<feature type="region of interest" description="Disordered" evidence="2">
    <location>
        <begin position="633"/>
        <end position="666"/>
    </location>
</feature>
<reference evidence="4" key="2">
    <citation type="submission" date="2009-11" db="EMBL/GenBank/DDBJ databases">
        <title>The Genome Sequence of Allomyces macrogynus strain ATCC 38327.</title>
        <authorList>
            <consortium name="The Broad Institute Genome Sequencing Platform"/>
            <person name="Russ C."/>
            <person name="Cuomo C."/>
            <person name="Shea T."/>
            <person name="Young S.K."/>
            <person name="Zeng Q."/>
            <person name="Koehrsen M."/>
            <person name="Haas B."/>
            <person name="Borodovsky M."/>
            <person name="Guigo R."/>
            <person name="Alvarado L."/>
            <person name="Berlin A."/>
            <person name="Borenstein D."/>
            <person name="Chen Z."/>
            <person name="Engels R."/>
            <person name="Freedman E."/>
            <person name="Gellesch M."/>
            <person name="Goldberg J."/>
            <person name="Griggs A."/>
            <person name="Gujja S."/>
            <person name="Heiman D."/>
            <person name="Hepburn T."/>
            <person name="Howarth C."/>
            <person name="Jen D."/>
            <person name="Larson L."/>
            <person name="Lewis B."/>
            <person name="Mehta T."/>
            <person name="Park D."/>
            <person name="Pearson M."/>
            <person name="Roberts A."/>
            <person name="Saif S."/>
            <person name="Shenoy N."/>
            <person name="Sisk P."/>
            <person name="Stolte C."/>
            <person name="Sykes S."/>
            <person name="Walk T."/>
            <person name="White J."/>
            <person name="Yandava C."/>
            <person name="Burger G."/>
            <person name="Gray M.W."/>
            <person name="Holland P.W.H."/>
            <person name="King N."/>
            <person name="Lang F.B.F."/>
            <person name="Roger A.J."/>
            <person name="Ruiz-Trillo I."/>
            <person name="Lander E."/>
            <person name="Nusbaum C."/>
        </authorList>
    </citation>
    <scope>NUCLEOTIDE SEQUENCE [LARGE SCALE GENOMIC DNA]</scope>
    <source>
        <strain evidence="4">ATCC 38327</strain>
    </source>
</reference>
<dbReference type="PANTHER" id="PTHR47932">
    <property type="entry name" value="ATPASE EXPRESSION PROTEIN 3"/>
    <property type="match status" value="1"/>
</dbReference>
<evidence type="ECO:0000313" key="4">
    <source>
        <dbReference type="Proteomes" id="UP000054350"/>
    </source>
</evidence>
<feature type="region of interest" description="Disordered" evidence="2">
    <location>
        <begin position="111"/>
        <end position="159"/>
    </location>
</feature>
<evidence type="ECO:0000256" key="1">
    <source>
        <dbReference type="ARBA" id="ARBA00022737"/>
    </source>
</evidence>
<keyword evidence="1" id="KW-0677">Repeat</keyword>
<protein>
    <submittedName>
        <fullName evidence="3">Pentatricopeptide repeat domain-containing protein</fullName>
    </submittedName>
</protein>
<keyword evidence="4" id="KW-1185">Reference proteome</keyword>